<reference evidence="2 3" key="1">
    <citation type="journal article" date="2018" name="PLoS Pathog.">
        <title>Evolution of structural diversity of trichothecenes, a family of toxins produced by plant pathogenic and entomopathogenic fungi.</title>
        <authorList>
            <person name="Proctor R.H."/>
            <person name="McCormick S.P."/>
            <person name="Kim H.S."/>
            <person name="Cardoza R.E."/>
            <person name="Stanley A.M."/>
            <person name="Lindo L."/>
            <person name="Kelly A."/>
            <person name="Brown D.W."/>
            <person name="Lee T."/>
            <person name="Vaughan M.M."/>
            <person name="Alexander N.J."/>
            <person name="Busman M."/>
            <person name="Gutierrez S."/>
        </authorList>
    </citation>
    <scope>NUCLEOTIDE SEQUENCE [LARGE SCALE GENOMIC DNA]</scope>
    <source>
        <strain evidence="2 3">IBT 40837</strain>
    </source>
</reference>
<accession>A0A395NLY8</accession>
<evidence type="ECO:0000313" key="2">
    <source>
        <dbReference type="EMBL" id="RFU77080.1"/>
    </source>
</evidence>
<protein>
    <submittedName>
        <fullName evidence="2">Uncharacterized protein</fullName>
    </submittedName>
</protein>
<evidence type="ECO:0000313" key="3">
    <source>
        <dbReference type="Proteomes" id="UP000266272"/>
    </source>
</evidence>
<feature type="compositionally biased region" description="Basic and acidic residues" evidence="1">
    <location>
        <begin position="1"/>
        <end position="12"/>
    </location>
</feature>
<keyword evidence="3" id="KW-1185">Reference proteome</keyword>
<dbReference type="EMBL" id="PXOA01000306">
    <property type="protein sequence ID" value="RFU77080.1"/>
    <property type="molecule type" value="Genomic_DNA"/>
</dbReference>
<evidence type="ECO:0000256" key="1">
    <source>
        <dbReference type="SAM" id="MobiDB-lite"/>
    </source>
</evidence>
<organism evidence="2 3">
    <name type="scientific">Trichoderma arundinaceum</name>
    <dbReference type="NCBI Taxonomy" id="490622"/>
    <lineage>
        <taxon>Eukaryota</taxon>
        <taxon>Fungi</taxon>
        <taxon>Dikarya</taxon>
        <taxon>Ascomycota</taxon>
        <taxon>Pezizomycotina</taxon>
        <taxon>Sordariomycetes</taxon>
        <taxon>Hypocreomycetidae</taxon>
        <taxon>Hypocreales</taxon>
        <taxon>Hypocreaceae</taxon>
        <taxon>Trichoderma</taxon>
    </lineage>
</organism>
<sequence length="72" mass="7735">MPLTVEHEDAGHGTDSTMGPPPDKLAPAEQHQQKPEFGSCGNADIRGRRDAEETNKVTEIGRDAPAEPGRET</sequence>
<proteinExistence type="predicted"/>
<dbReference type="AlphaFoldDB" id="A0A395NLY8"/>
<feature type="compositionally biased region" description="Basic and acidic residues" evidence="1">
    <location>
        <begin position="45"/>
        <end position="72"/>
    </location>
</feature>
<dbReference type="Proteomes" id="UP000266272">
    <property type="component" value="Unassembled WGS sequence"/>
</dbReference>
<comment type="caution">
    <text evidence="2">The sequence shown here is derived from an EMBL/GenBank/DDBJ whole genome shotgun (WGS) entry which is preliminary data.</text>
</comment>
<gene>
    <name evidence="2" type="ORF">TARUN_5164</name>
</gene>
<name>A0A395NLY8_TRIAR</name>
<feature type="region of interest" description="Disordered" evidence="1">
    <location>
        <begin position="1"/>
        <end position="72"/>
    </location>
</feature>